<gene>
    <name evidence="2" type="ORF">HMPREF1317_1097</name>
</gene>
<dbReference type="EMBL" id="AKFS01000257">
    <property type="protein sequence ID" value="EJF38896.1"/>
    <property type="molecule type" value="Genomic_DNA"/>
</dbReference>
<accession>J0WR45</accession>
<evidence type="ECO:0000256" key="1">
    <source>
        <dbReference type="SAM" id="MobiDB-lite"/>
    </source>
</evidence>
<evidence type="ECO:0000313" key="3">
    <source>
        <dbReference type="Proteomes" id="UP000004578"/>
    </source>
</evidence>
<comment type="caution">
    <text evidence="2">The sequence shown here is derived from an EMBL/GenBank/DDBJ whole genome shotgun (WGS) entry which is preliminary data.</text>
</comment>
<keyword evidence="3" id="KW-1185">Reference proteome</keyword>
<name>J0WR45_9ACTO</name>
<feature type="compositionally biased region" description="Low complexity" evidence="1">
    <location>
        <begin position="77"/>
        <end position="86"/>
    </location>
</feature>
<organism evidence="2 3">
    <name type="scientific">Schaalia georgiae F0490</name>
    <dbReference type="NCBI Taxonomy" id="1125717"/>
    <lineage>
        <taxon>Bacteria</taxon>
        <taxon>Bacillati</taxon>
        <taxon>Actinomycetota</taxon>
        <taxon>Actinomycetes</taxon>
        <taxon>Actinomycetales</taxon>
        <taxon>Actinomycetaceae</taxon>
        <taxon>Schaalia</taxon>
    </lineage>
</organism>
<dbReference type="Proteomes" id="UP000004578">
    <property type="component" value="Unassembled WGS sequence"/>
</dbReference>
<evidence type="ECO:0000313" key="2">
    <source>
        <dbReference type="EMBL" id="EJF38896.1"/>
    </source>
</evidence>
<dbReference type="AlphaFoldDB" id="J0WR45"/>
<proteinExistence type="predicted"/>
<sequence>MVGAVVLRPSAHRPGVVDGVLHLLRRLPGSRDLLVEHHHRPGHYDGRFPHDPVVALTLTGIRALRGPGDDRGRVRRTGMAGRARTT</sequence>
<protein>
    <submittedName>
        <fullName evidence="2">Uncharacterized protein</fullName>
    </submittedName>
</protein>
<feature type="region of interest" description="Disordered" evidence="1">
    <location>
        <begin position="65"/>
        <end position="86"/>
    </location>
</feature>
<reference evidence="2 3" key="1">
    <citation type="submission" date="2012-05" db="EMBL/GenBank/DDBJ databases">
        <authorList>
            <person name="Harkins D.M."/>
            <person name="Madupu R."/>
            <person name="Durkin A.S."/>
            <person name="Torralba M."/>
            <person name="Methe B."/>
            <person name="Sutton G.G."/>
            <person name="Nelson K.E."/>
        </authorList>
    </citation>
    <scope>NUCLEOTIDE SEQUENCE [LARGE SCALE GENOMIC DNA]</scope>
    <source>
        <strain evidence="2 3">F0490</strain>
    </source>
</reference>